<dbReference type="HOGENOM" id="CLU_803748_0_0_6"/>
<dbReference type="OrthoDB" id="8477931at2"/>
<reference evidence="1 2" key="1">
    <citation type="journal article" date="2013" name="Genome Announc.">
        <title>Complete Genome Sequence of Glaciecola psychrophila Strain 170T.</title>
        <authorList>
            <person name="Yin J."/>
            <person name="Chen J."/>
            <person name="Liu G."/>
            <person name="Yu Y."/>
            <person name="Song L."/>
            <person name="Wang X."/>
            <person name="Qu X."/>
        </authorList>
    </citation>
    <scope>NUCLEOTIDE SEQUENCE [LARGE SCALE GENOMIC DNA]</scope>
    <source>
        <strain evidence="1 2">170</strain>
    </source>
</reference>
<dbReference type="KEGG" id="gps:C427_1306"/>
<proteinExistence type="predicted"/>
<dbReference type="AlphaFoldDB" id="K7ACT8"/>
<sequence length="345" mass="39496">MYLRVIADISGIQIDTSNTKSTEVYSIELISGTARIIPKKSEGQNPQFSVEYDEKITPPINIKLLLNAFCDGKRPDTGKKATLLEHLKMRGGEDCGLEHFPDELSIYLKRIETNATQRVKSFVSVLRWRFNLDSKAKPISSLNAYCSHSLKGPWIYISDLENRIMYGEDKRVSIENVISPDFLEFFASSESEPIGHELYREARDILSVSKRGALVLGVASVEVRLKELIGEAFPSVNWLITEVQSPPLVKIFKHYIPELFEEYKDSIIKFRETKHMRQITKAIELRNNISHRGADADTGWVVVDFIDSAEQFVWFCDFLAGYLWAEDNFDQITKKCFINSPTERL</sequence>
<dbReference type="Proteomes" id="UP000011864">
    <property type="component" value="Chromosome"/>
</dbReference>
<accession>K7ACT8</accession>
<dbReference type="PATRIC" id="fig|1129794.4.peg.1294"/>
<dbReference type="RefSeq" id="WP_007639591.1">
    <property type="nucleotide sequence ID" value="NC_020514.1"/>
</dbReference>
<name>K7ACT8_9ALTE</name>
<dbReference type="EMBL" id="CP003837">
    <property type="protein sequence ID" value="AGH43415.1"/>
    <property type="molecule type" value="Genomic_DNA"/>
</dbReference>
<gene>
    <name evidence="1" type="ORF">C427_1306</name>
</gene>
<protein>
    <recommendedName>
        <fullName evidence="3">Apea-like HEPN domain-containing protein</fullName>
    </recommendedName>
</protein>
<evidence type="ECO:0000313" key="1">
    <source>
        <dbReference type="EMBL" id="AGH43415.1"/>
    </source>
</evidence>
<evidence type="ECO:0008006" key="3">
    <source>
        <dbReference type="Google" id="ProtNLM"/>
    </source>
</evidence>
<evidence type="ECO:0000313" key="2">
    <source>
        <dbReference type="Proteomes" id="UP000011864"/>
    </source>
</evidence>
<organism evidence="1 2">
    <name type="scientific">Paraglaciecola psychrophila 170</name>
    <dbReference type="NCBI Taxonomy" id="1129794"/>
    <lineage>
        <taxon>Bacteria</taxon>
        <taxon>Pseudomonadati</taxon>
        <taxon>Pseudomonadota</taxon>
        <taxon>Gammaproteobacteria</taxon>
        <taxon>Alteromonadales</taxon>
        <taxon>Alteromonadaceae</taxon>
        <taxon>Paraglaciecola</taxon>
    </lineage>
</organism>
<dbReference type="eggNOG" id="ENOG502ZH9T">
    <property type="taxonomic scope" value="Bacteria"/>
</dbReference>
<keyword evidence="2" id="KW-1185">Reference proteome</keyword>